<feature type="non-terminal residue" evidence="1">
    <location>
        <position position="1"/>
    </location>
</feature>
<organism evidence="1">
    <name type="scientific">Arion vulgaris</name>
    <dbReference type="NCBI Taxonomy" id="1028688"/>
    <lineage>
        <taxon>Eukaryota</taxon>
        <taxon>Metazoa</taxon>
        <taxon>Spiralia</taxon>
        <taxon>Lophotrochozoa</taxon>
        <taxon>Mollusca</taxon>
        <taxon>Gastropoda</taxon>
        <taxon>Heterobranchia</taxon>
        <taxon>Euthyneura</taxon>
        <taxon>Panpulmonata</taxon>
        <taxon>Eupulmonata</taxon>
        <taxon>Stylommatophora</taxon>
        <taxon>Helicina</taxon>
        <taxon>Arionoidea</taxon>
        <taxon>Arionidae</taxon>
        <taxon>Arion</taxon>
    </lineage>
</organism>
<evidence type="ECO:0000313" key="1">
    <source>
        <dbReference type="EMBL" id="CEK59099.1"/>
    </source>
</evidence>
<gene>
    <name evidence="1" type="primary">ORF35195</name>
</gene>
<reference evidence="1" key="1">
    <citation type="submission" date="2014-12" db="EMBL/GenBank/DDBJ databases">
        <title>Insight into the proteome of Arion vulgaris.</title>
        <authorList>
            <person name="Aradska J."/>
            <person name="Bulat T."/>
            <person name="Smidak R."/>
            <person name="Sarate P."/>
            <person name="Gangsoo J."/>
            <person name="Sialana F."/>
            <person name="Bilban M."/>
            <person name="Lubec G."/>
        </authorList>
    </citation>
    <scope>NUCLEOTIDE SEQUENCE</scope>
    <source>
        <tissue evidence="1">Skin</tissue>
    </source>
</reference>
<name>A0A0B6YS51_9EUPU</name>
<protein>
    <submittedName>
        <fullName evidence="1">Uncharacterized protein</fullName>
    </submittedName>
</protein>
<proteinExistence type="predicted"/>
<sequence>QVSRQTVALREDVSEEFSEFIGIKEYTPSITACFAGLQYNNLFKRSPPQDGVRS</sequence>
<dbReference type="AlphaFoldDB" id="A0A0B6YS51"/>
<dbReference type="EMBL" id="HACG01012234">
    <property type="protein sequence ID" value="CEK59099.1"/>
    <property type="molecule type" value="Transcribed_RNA"/>
</dbReference>
<accession>A0A0B6YS51</accession>